<feature type="transmembrane region" description="Helical" evidence="6">
    <location>
        <begin position="404"/>
        <end position="426"/>
    </location>
</feature>
<dbReference type="eggNOG" id="COG0658">
    <property type="taxonomic scope" value="Bacteria"/>
</dbReference>
<dbReference type="EMBL" id="JPRJ01000002">
    <property type="protein sequence ID" value="KFF29931.1"/>
    <property type="molecule type" value="Genomic_DNA"/>
</dbReference>
<dbReference type="AlphaFoldDB" id="A0A086BLW7"/>
<dbReference type="Pfam" id="PF03772">
    <property type="entry name" value="Competence"/>
    <property type="match status" value="1"/>
</dbReference>
<keyword evidence="10" id="KW-1185">Reference proteome</keyword>
<feature type="domain" description="ComEC/Rec2-related protein" evidence="7">
    <location>
        <begin position="217"/>
        <end position="484"/>
    </location>
</feature>
<keyword evidence="4 6" id="KW-1133">Transmembrane helix</keyword>
<feature type="transmembrane region" description="Helical" evidence="6">
    <location>
        <begin position="320"/>
        <end position="349"/>
    </location>
</feature>
<feature type="transmembrane region" description="Helical" evidence="6">
    <location>
        <begin position="57"/>
        <end position="76"/>
    </location>
</feature>
<protein>
    <recommendedName>
        <fullName evidence="11">ComEC/Rec2-related protein domain-containing protein</fullName>
    </recommendedName>
</protein>
<dbReference type="InterPro" id="IPR052159">
    <property type="entry name" value="Competence_DNA_uptake"/>
</dbReference>
<evidence type="ECO:0000313" key="9">
    <source>
        <dbReference type="EMBL" id="KFF29931.1"/>
    </source>
</evidence>
<dbReference type="Proteomes" id="UP000028709">
    <property type="component" value="Unassembled WGS sequence"/>
</dbReference>
<name>A0A086BLW7_9FLAO</name>
<feature type="transmembrane region" description="Helical" evidence="6">
    <location>
        <begin position="491"/>
        <end position="511"/>
    </location>
</feature>
<dbReference type="PANTHER" id="PTHR30619:SF1">
    <property type="entry name" value="RECOMBINATION PROTEIN 2"/>
    <property type="match status" value="1"/>
</dbReference>
<evidence type="ECO:0000256" key="5">
    <source>
        <dbReference type="ARBA" id="ARBA00023136"/>
    </source>
</evidence>
<dbReference type="NCBIfam" id="TIGR00360">
    <property type="entry name" value="ComEC_N-term"/>
    <property type="match status" value="1"/>
</dbReference>
<feature type="transmembrane region" description="Helical" evidence="6">
    <location>
        <begin position="29"/>
        <end position="50"/>
    </location>
</feature>
<feature type="transmembrane region" description="Helical" evidence="6">
    <location>
        <begin position="236"/>
        <end position="258"/>
    </location>
</feature>
<comment type="subcellular location">
    <subcellularLocation>
        <location evidence="1">Cell membrane</location>
        <topology evidence="1">Multi-pass membrane protein</topology>
    </subcellularLocation>
</comment>
<comment type="caution">
    <text evidence="9">The sequence shown here is derived from an EMBL/GenBank/DDBJ whole genome shotgun (WGS) entry which is preliminary data.</text>
</comment>
<reference evidence="9 10" key="1">
    <citation type="submission" date="2014-07" db="EMBL/GenBank/DDBJ databases">
        <title>Genome of Chryseobacterium piperi CTM.</title>
        <authorList>
            <person name="Pipes S.E."/>
            <person name="Stropko S.J."/>
            <person name="Newman J.D."/>
        </authorList>
    </citation>
    <scope>NUCLEOTIDE SEQUENCE [LARGE SCALE GENOMIC DNA]</scope>
    <source>
        <strain evidence="9 10">CTM</strain>
    </source>
</reference>
<evidence type="ECO:0000256" key="4">
    <source>
        <dbReference type="ARBA" id="ARBA00022989"/>
    </source>
</evidence>
<keyword evidence="2" id="KW-1003">Cell membrane</keyword>
<proteinExistence type="predicted"/>
<dbReference type="KEGG" id="cpip:CJF12_16815"/>
<dbReference type="Pfam" id="PF13567">
    <property type="entry name" value="DUF4131"/>
    <property type="match status" value="1"/>
</dbReference>
<keyword evidence="5 6" id="KW-0472">Membrane</keyword>
<feature type="transmembrane region" description="Helical" evidence="6">
    <location>
        <begin position="462"/>
        <end position="479"/>
    </location>
</feature>
<keyword evidence="3 6" id="KW-0812">Transmembrane</keyword>
<evidence type="ECO:0000313" key="10">
    <source>
        <dbReference type="Proteomes" id="UP000028709"/>
    </source>
</evidence>
<feature type="domain" description="DUF4131" evidence="8">
    <location>
        <begin position="31"/>
        <end position="174"/>
    </location>
</feature>
<dbReference type="PANTHER" id="PTHR30619">
    <property type="entry name" value="DNA INTERNALIZATION/COMPETENCE PROTEIN COMEC/REC2"/>
    <property type="match status" value="1"/>
</dbReference>
<accession>A0A086BLW7</accession>
<evidence type="ECO:0000256" key="2">
    <source>
        <dbReference type="ARBA" id="ARBA00022475"/>
    </source>
</evidence>
<evidence type="ECO:0000256" key="3">
    <source>
        <dbReference type="ARBA" id="ARBA00022692"/>
    </source>
</evidence>
<gene>
    <name evidence="9" type="ORF">IQ37_01790</name>
</gene>
<evidence type="ECO:0000259" key="8">
    <source>
        <dbReference type="Pfam" id="PF13567"/>
    </source>
</evidence>
<sequence>MNKQPLLILVICFILGIFFQDKTMLGETYIYIAFGVCLLIFISTFFHAYFLYKIKPVLLGIMFFGMGIMIHSYNILSTLPIQHFSNEKIIFKISKKLNSTEKYKKYESFIQVGKQQLNSILFIPKDKGVLDFNHYYQATAYISKVKPPQFDFQFDYAGYLKRKNIEYQSYVSGDIVGVMRNDLTIKEKVSQKRLDVLQKIDQSGISSESKAFLKGIILADRTELSSVVVQDFNRSGLVHLLAISGTHIMVIFGLFYFLLKAFLPLRFRKYVIIISLLFIWLFAAFIGFGNSVLRACTMLTVYFIYVLLQRKTDVLHSMALAAFIILIIDTQELFNLGFQLSFVAVLGIFWLNKPILKLFPKQDHYLKKLIFNTVSISISAQLATLPLILYYFHQYSLISILANFIVVPFSELIIVFSFVMAILIALNLDFNIINIGYDFVIRGLLKCIHWFAELEILFFENISMNLLEAFVLLVIIYWLRFVILKFNFKNSMVLIMGILVFFIVSSVFNVIENQKEEVLVHHVGHEKVFSVKEGDRVCFWMKNSMDQDKVSKYVINPYCSSRRLKYIQLKNFPELTKKIMYKGKIYDIN</sequence>
<evidence type="ECO:0008006" key="11">
    <source>
        <dbReference type="Google" id="ProtNLM"/>
    </source>
</evidence>
<dbReference type="STRING" id="558152.IQ37_01790"/>
<evidence type="ECO:0000259" key="7">
    <source>
        <dbReference type="Pfam" id="PF03772"/>
    </source>
</evidence>
<feature type="transmembrane region" description="Helical" evidence="6">
    <location>
        <begin position="270"/>
        <end position="286"/>
    </location>
</feature>
<evidence type="ECO:0000256" key="1">
    <source>
        <dbReference type="ARBA" id="ARBA00004651"/>
    </source>
</evidence>
<organism evidence="9 10">
    <name type="scientific">Chryseobacterium piperi</name>
    <dbReference type="NCBI Taxonomy" id="558152"/>
    <lineage>
        <taxon>Bacteria</taxon>
        <taxon>Pseudomonadati</taxon>
        <taxon>Bacteroidota</taxon>
        <taxon>Flavobacteriia</taxon>
        <taxon>Flavobacteriales</taxon>
        <taxon>Weeksellaceae</taxon>
        <taxon>Chryseobacterium group</taxon>
        <taxon>Chryseobacterium</taxon>
    </lineage>
</organism>
<dbReference type="OrthoDB" id="9761531at2"/>
<feature type="transmembrane region" description="Helical" evidence="6">
    <location>
        <begin position="369"/>
        <end position="392"/>
    </location>
</feature>
<dbReference type="InterPro" id="IPR025405">
    <property type="entry name" value="DUF4131"/>
</dbReference>
<evidence type="ECO:0000256" key="6">
    <source>
        <dbReference type="SAM" id="Phobius"/>
    </source>
</evidence>
<dbReference type="GO" id="GO:0005886">
    <property type="term" value="C:plasma membrane"/>
    <property type="evidence" value="ECO:0007669"/>
    <property type="project" value="UniProtKB-SubCell"/>
</dbReference>
<dbReference type="InterPro" id="IPR004477">
    <property type="entry name" value="ComEC_N"/>
</dbReference>